<dbReference type="Pfam" id="PF00291">
    <property type="entry name" value="PALP"/>
    <property type="match status" value="1"/>
</dbReference>
<dbReference type="EMBL" id="JAPHAV010000011">
    <property type="protein sequence ID" value="MCX2698442.1"/>
    <property type="molecule type" value="Genomic_DNA"/>
</dbReference>
<keyword evidence="7" id="KW-1185">Reference proteome</keyword>
<evidence type="ECO:0000313" key="5">
    <source>
        <dbReference type="EMBL" id="MCX2698424.1"/>
    </source>
</evidence>
<dbReference type="InterPro" id="IPR050147">
    <property type="entry name" value="Ser/Thr_Dehydratase"/>
</dbReference>
<dbReference type="Proteomes" id="UP001301216">
    <property type="component" value="Unassembled WGS sequence"/>
</dbReference>
<dbReference type="Gene3D" id="3.40.50.1100">
    <property type="match status" value="2"/>
</dbReference>
<dbReference type="EMBL" id="JAPHAV010000011">
    <property type="protein sequence ID" value="MCX2698424.1"/>
    <property type="molecule type" value="Genomic_DNA"/>
</dbReference>
<evidence type="ECO:0000256" key="1">
    <source>
        <dbReference type="ARBA" id="ARBA00001933"/>
    </source>
</evidence>
<keyword evidence="2" id="KW-0663">Pyridoxal phosphate</keyword>
<evidence type="ECO:0000256" key="3">
    <source>
        <dbReference type="ARBA" id="ARBA00023239"/>
    </source>
</evidence>
<evidence type="ECO:0000259" key="4">
    <source>
        <dbReference type="Pfam" id="PF00291"/>
    </source>
</evidence>
<gene>
    <name evidence="5" type="ORF">OPR82_16915</name>
    <name evidence="6" type="ORF">OPR82_17025</name>
</gene>
<dbReference type="InterPro" id="IPR036052">
    <property type="entry name" value="TrpB-like_PALP_sf"/>
</dbReference>
<feature type="domain" description="Tryptophan synthase beta chain-like PALP" evidence="4">
    <location>
        <begin position="42"/>
        <end position="308"/>
    </location>
</feature>
<dbReference type="PANTHER" id="PTHR48078:SF14">
    <property type="entry name" value="L-SERINE AMMONIA-LYASE"/>
    <property type="match status" value="1"/>
</dbReference>
<reference evidence="5 7" key="1">
    <citation type="submission" date="2022-11" db="EMBL/GenBank/DDBJ databases">
        <title>Brucella sp. YY2X, whole genome shotgun sequencing project.</title>
        <authorList>
            <person name="Yang Y."/>
        </authorList>
    </citation>
    <scope>NUCLEOTIDE SEQUENCE [LARGE SCALE GENOMIC DNA]</scope>
    <source>
        <strain evidence="5 7">YY2X</strain>
    </source>
</reference>
<accession>A0ABT3QS31</accession>
<comment type="cofactor">
    <cofactor evidence="1">
        <name>pyridoxal 5'-phosphate</name>
        <dbReference type="ChEBI" id="CHEBI:597326"/>
    </cofactor>
</comment>
<evidence type="ECO:0000256" key="2">
    <source>
        <dbReference type="ARBA" id="ARBA00022898"/>
    </source>
</evidence>
<dbReference type="SUPFAM" id="SSF53686">
    <property type="entry name" value="Tryptophan synthase beta subunit-like PLP-dependent enzymes"/>
    <property type="match status" value="1"/>
</dbReference>
<dbReference type="InterPro" id="IPR001926">
    <property type="entry name" value="TrpB-like_PALP"/>
</dbReference>
<evidence type="ECO:0000313" key="7">
    <source>
        <dbReference type="Proteomes" id="UP001301216"/>
    </source>
</evidence>
<organism evidence="5 7">
    <name type="scientific">Ochrobactrum chromiisoli</name>
    <dbReference type="NCBI Taxonomy" id="2993941"/>
    <lineage>
        <taxon>Bacteria</taxon>
        <taxon>Pseudomonadati</taxon>
        <taxon>Pseudomonadota</taxon>
        <taxon>Alphaproteobacteria</taxon>
        <taxon>Hyphomicrobiales</taxon>
        <taxon>Brucellaceae</taxon>
        <taxon>Brucella/Ochrobactrum group</taxon>
        <taxon>Ochrobactrum</taxon>
    </lineage>
</organism>
<evidence type="ECO:0000313" key="6">
    <source>
        <dbReference type="EMBL" id="MCX2698442.1"/>
    </source>
</evidence>
<comment type="caution">
    <text evidence="5">The sequence shown here is derived from an EMBL/GenBank/DDBJ whole genome shotgun (WGS) entry which is preliminary data.</text>
</comment>
<proteinExistence type="predicted"/>
<dbReference type="PANTHER" id="PTHR48078">
    <property type="entry name" value="THREONINE DEHYDRATASE, MITOCHONDRIAL-RELATED"/>
    <property type="match status" value="1"/>
</dbReference>
<protein>
    <submittedName>
        <fullName evidence="5">Pyridoxal-phosphate dependent enzyme</fullName>
    </submittedName>
</protein>
<sequence length="311" mass="32617">MDHFSLSAQKLSENLETDIEFVLSHSAPVQFADLTPVAKNSKEVRLVDESRQHAGSFKYRGAILGVSKHPEGVVACGSGNFPIAVGLAASKLSIPATVVMPDDAPAAKREMALNSGSEVLLVPRSDFVDCAELEAKARGLPLLHPFRDASMLVGGCSLGVELARAMKVEGSPDDAIVVACGGGGLAAGTSLGLRISGLENDIYVAEPEHFPRLYAALNVSHPVEIVAQEQTICDALRVTEIGSLAFSILQKIGVRTLAASDAGVIEAQALMARETGIKAEPSGALALAAISEGELPRQYRRLWVIICGGNV</sequence>
<name>A0ABT3QS31_9HYPH</name>
<keyword evidence="3" id="KW-0456">Lyase</keyword>